<feature type="chain" id="PRO_5044767408" description="Non-specific lipid-transfer protein" evidence="2">
    <location>
        <begin position="34"/>
        <end position="127"/>
    </location>
</feature>
<dbReference type="SMART" id="SM00499">
    <property type="entry name" value="AAI"/>
    <property type="match status" value="1"/>
</dbReference>
<evidence type="ECO:0000259" key="3">
    <source>
        <dbReference type="SMART" id="SM00499"/>
    </source>
</evidence>
<dbReference type="InterPro" id="IPR016140">
    <property type="entry name" value="Bifunc_inhib/LTP/seed_store"/>
</dbReference>
<accession>A0ABD0UYN2</accession>
<evidence type="ECO:0000256" key="1">
    <source>
        <dbReference type="RuleBase" id="RU000628"/>
    </source>
</evidence>
<reference evidence="4 5" key="1">
    <citation type="journal article" date="2024" name="Plant Biotechnol. J.">
        <title>Dendrobium thyrsiflorum genome and its molecular insights into genes involved in important horticultural traits.</title>
        <authorList>
            <person name="Chen B."/>
            <person name="Wang J.Y."/>
            <person name="Zheng P.J."/>
            <person name="Li K.L."/>
            <person name="Liang Y.M."/>
            <person name="Chen X.F."/>
            <person name="Zhang C."/>
            <person name="Zhao X."/>
            <person name="He X."/>
            <person name="Zhang G.Q."/>
            <person name="Liu Z.J."/>
            <person name="Xu Q."/>
        </authorList>
    </citation>
    <scope>NUCLEOTIDE SEQUENCE [LARGE SCALE GENOMIC DNA]</scope>
    <source>
        <strain evidence="4">GZMU011</strain>
    </source>
</reference>
<dbReference type="Gene3D" id="1.10.110.10">
    <property type="entry name" value="Plant lipid-transfer and hydrophobic proteins"/>
    <property type="match status" value="1"/>
</dbReference>
<dbReference type="CDD" id="cd01960">
    <property type="entry name" value="nsLTP1"/>
    <property type="match status" value="1"/>
</dbReference>
<evidence type="ECO:0000313" key="5">
    <source>
        <dbReference type="Proteomes" id="UP001552299"/>
    </source>
</evidence>
<dbReference type="PROSITE" id="PS00597">
    <property type="entry name" value="PLANT_LTP"/>
    <property type="match status" value="1"/>
</dbReference>
<organism evidence="4 5">
    <name type="scientific">Dendrobium thyrsiflorum</name>
    <name type="common">Pinecone-like raceme dendrobium</name>
    <name type="synonym">Orchid</name>
    <dbReference type="NCBI Taxonomy" id="117978"/>
    <lineage>
        <taxon>Eukaryota</taxon>
        <taxon>Viridiplantae</taxon>
        <taxon>Streptophyta</taxon>
        <taxon>Embryophyta</taxon>
        <taxon>Tracheophyta</taxon>
        <taxon>Spermatophyta</taxon>
        <taxon>Magnoliopsida</taxon>
        <taxon>Liliopsida</taxon>
        <taxon>Asparagales</taxon>
        <taxon>Orchidaceae</taxon>
        <taxon>Epidendroideae</taxon>
        <taxon>Malaxideae</taxon>
        <taxon>Dendrobiinae</taxon>
        <taxon>Dendrobium</taxon>
    </lineage>
</organism>
<comment type="similarity">
    <text evidence="1">Belongs to the plant LTP family.</text>
</comment>
<keyword evidence="2" id="KW-0732">Signal</keyword>
<dbReference type="Pfam" id="PF00234">
    <property type="entry name" value="Tryp_alpha_amyl"/>
    <property type="match status" value="1"/>
</dbReference>
<dbReference type="PANTHER" id="PTHR33076">
    <property type="entry name" value="NON-SPECIFIC LIPID-TRANSFER PROTEIN 2-RELATED"/>
    <property type="match status" value="1"/>
</dbReference>
<comment type="caution">
    <text evidence="4">The sequence shown here is derived from an EMBL/GenBank/DDBJ whole genome shotgun (WGS) entry which is preliminary data.</text>
</comment>
<name>A0ABD0UYN2_DENTH</name>
<keyword evidence="1" id="KW-0813">Transport</keyword>
<dbReference type="InterPro" id="IPR000528">
    <property type="entry name" value="Plant_nsLTP"/>
</dbReference>
<dbReference type="Proteomes" id="UP001552299">
    <property type="component" value="Unassembled WGS sequence"/>
</dbReference>
<evidence type="ECO:0000313" key="4">
    <source>
        <dbReference type="EMBL" id="KAL0915472.1"/>
    </source>
</evidence>
<proteinExistence type="inferred from homology"/>
<sequence>MILNQPEAIMSPASVVLVLLIVAAAITLPEGEAQLTCLEVVGGYFMSCLYFLNSGGLLPAECCSGLRSLAEVAQATIDRRSACNCLKMLVQGAAEEVLRRAGLLPQTCQISDLPFVISPNTDCSMVI</sequence>
<protein>
    <recommendedName>
        <fullName evidence="1">Non-specific lipid-transfer protein</fullName>
    </recommendedName>
</protein>
<dbReference type="PRINTS" id="PR00382">
    <property type="entry name" value="LIPIDTRNSFER"/>
</dbReference>
<comment type="function">
    <text evidence="1">Plant non-specific lipid-transfer proteins transfer phospholipids as well as galactolipids across membranes. May play a role in wax or cutin deposition in the cell walls of expanding epidermal cells and certain secretory tissues.</text>
</comment>
<dbReference type="InterPro" id="IPR036312">
    <property type="entry name" value="Bifun_inhib/LTP/seed_sf"/>
</dbReference>
<dbReference type="AlphaFoldDB" id="A0ABD0UYN2"/>
<keyword evidence="1" id="KW-0446">Lipid-binding</keyword>
<gene>
    <name evidence="4" type="ORF">M5K25_015892</name>
</gene>
<feature type="domain" description="Bifunctional inhibitor/plant lipid transfer protein/seed storage helical" evidence="3">
    <location>
        <begin position="37"/>
        <end position="123"/>
    </location>
</feature>
<dbReference type="EMBL" id="JANQDX010000012">
    <property type="protein sequence ID" value="KAL0915472.1"/>
    <property type="molecule type" value="Genomic_DNA"/>
</dbReference>
<dbReference type="SUPFAM" id="SSF47699">
    <property type="entry name" value="Bifunctional inhibitor/lipid-transfer protein/seed storage 2S albumin"/>
    <property type="match status" value="1"/>
</dbReference>
<dbReference type="GO" id="GO:0008289">
    <property type="term" value="F:lipid binding"/>
    <property type="evidence" value="ECO:0007669"/>
    <property type="project" value="UniProtKB-KW"/>
</dbReference>
<keyword evidence="5" id="KW-1185">Reference proteome</keyword>
<evidence type="ECO:0000256" key="2">
    <source>
        <dbReference type="SAM" id="SignalP"/>
    </source>
</evidence>
<feature type="signal peptide" evidence="2">
    <location>
        <begin position="1"/>
        <end position="33"/>
    </location>
</feature>